<accession>T2MJ31</accession>
<dbReference type="EMBL" id="HAAD01006036">
    <property type="protein sequence ID" value="CDG72268.1"/>
    <property type="molecule type" value="mRNA"/>
</dbReference>
<reference evidence="1" key="1">
    <citation type="journal article" date="2013" name="Genome Biol. Evol.">
        <title>Punctuated emergences of genetic and phenotypic innovations in eumetazoan, bilaterian, euteleostome, and hominidae ancestors.</title>
        <authorList>
            <person name="Wenger Y."/>
            <person name="Galliot B."/>
        </authorList>
    </citation>
    <scope>NUCLEOTIDE SEQUENCE</scope>
    <source>
        <tissue evidence="1">Whole animals</tissue>
    </source>
</reference>
<dbReference type="SUPFAM" id="SSF55781">
    <property type="entry name" value="GAF domain-like"/>
    <property type="match status" value="1"/>
</dbReference>
<dbReference type="OrthoDB" id="7450257at2759"/>
<feature type="non-terminal residue" evidence="1">
    <location>
        <position position="1"/>
    </location>
</feature>
<dbReference type="PANTHER" id="PTHR46788">
    <property type="entry name" value="EF-HAND CALCIUM-BINDING DOMAIN-CONTAINING PROTEIN 5"/>
    <property type="match status" value="1"/>
</dbReference>
<name>T2MJ31_HYDVU</name>
<sequence length="784" mass="90782">MLQTITFSGKTSGMMVDPLFQQTIQVVQQYAKYYGKMKISVYVAMFEDEMFENMNNLHTLDKKYNTEETNDVAAKKSFHVAPNVFTSAENNNKKYLRYVATCVHDRDILLNRVLHRGLKCVSFDAVDTGKPIYIQEVLNHGGVFLWNPIRALEKYEGSFICFPLKDKEQNVIGILGIDTMAEPNETKLFPQEISFYQVVAKVLSQTYQELHMVQRKIQIAENAVFWILKSCSCVNEVVIYLVEPDLEPSKSNSLHKLMKFNKNHYLKTYDSTKVKRNSNIFKMLEEFLSYQQPPKIVHSILKAVCCIYFEEKGDTYEIEKLDQWDYCRDFLSSNFVKWIILFDPVNQVIKGEENKFVTCLKESLTSEQSLALVLDANLSKETYQHLRNNALPFSFLYPSYHIVKEAKNKYYPENIQVSDYSAEVPLQALLFHTASRICSACSVVLNSLVLKDCTKLFIIYKAGFDGATGQSVYKQLSDVSSELHTDESLELYCFKDDKKQVVWRNPKPSLTNYCRPLRFKYRKKSNVILAEYESIMAFIKEITLSVVPVLLEDEGNIKHGVSILHAWIRFLECMLHISYKMPIMKWQARNQDEKNIVKLRKLEVCAEFRTRIGLVIDQLRIGGAGTSNDGNTARRFFQQYDVSASIMNIDVDLIKRLHIILATISSGYEINSFKFKTFCWETASLYVFLYPWYPMTQTLHKILIHGYEVIELFTLPLGMFSEEAQEATNKTYKNVANCPRVPIEVQEEMKLFMLKKDKGKRRAFKMKEICPVGMSKPFVTEGNP</sequence>
<evidence type="ECO:0000313" key="1">
    <source>
        <dbReference type="EMBL" id="CDG72268.1"/>
    </source>
</evidence>
<dbReference type="Gene3D" id="3.30.450.40">
    <property type="match status" value="1"/>
</dbReference>
<dbReference type="InterPro" id="IPR029016">
    <property type="entry name" value="GAF-like_dom_sf"/>
</dbReference>
<dbReference type="PANTHER" id="PTHR46788:SF1">
    <property type="entry name" value="EF-HAND CALCIUM-BINDING DOMAIN-CONTAINING PROTEIN 5"/>
    <property type="match status" value="1"/>
</dbReference>
<gene>
    <name evidence="1" type="primary">EFCAB5</name>
</gene>
<organism evidence="1">
    <name type="scientific">Hydra vulgaris</name>
    <name type="common">Hydra</name>
    <name type="synonym">Hydra attenuata</name>
    <dbReference type="NCBI Taxonomy" id="6087"/>
    <lineage>
        <taxon>Eukaryota</taxon>
        <taxon>Metazoa</taxon>
        <taxon>Cnidaria</taxon>
        <taxon>Hydrozoa</taxon>
        <taxon>Hydroidolina</taxon>
        <taxon>Anthoathecata</taxon>
        <taxon>Aplanulata</taxon>
        <taxon>Hydridae</taxon>
        <taxon>Hydra</taxon>
    </lineage>
</organism>
<proteinExistence type="evidence at transcript level"/>
<dbReference type="AlphaFoldDB" id="T2MJ31"/>
<protein>
    <submittedName>
        <fullName evidence="1">EF-hand calcium-binding domain-containing protein 5</fullName>
    </submittedName>
</protein>